<proteinExistence type="predicted"/>
<dbReference type="Proteomes" id="UP000198977">
    <property type="component" value="Unassembled WGS sequence"/>
</dbReference>
<feature type="domain" description="Putative Flp pilus-assembly TadG-like N-terminal" evidence="2">
    <location>
        <begin position="16"/>
        <end position="62"/>
    </location>
</feature>
<dbReference type="Pfam" id="PF13400">
    <property type="entry name" value="Tad"/>
    <property type="match status" value="1"/>
</dbReference>
<dbReference type="EMBL" id="FOMW01000005">
    <property type="protein sequence ID" value="SFE11100.1"/>
    <property type="molecule type" value="Genomic_DNA"/>
</dbReference>
<keyword evidence="4" id="KW-1185">Reference proteome</keyword>
<dbReference type="RefSeq" id="WP_093923303.1">
    <property type="nucleotide sequence ID" value="NZ_FOMW01000005.1"/>
</dbReference>
<reference evidence="3 4" key="1">
    <citation type="submission" date="2016-10" db="EMBL/GenBank/DDBJ databases">
        <authorList>
            <person name="de Groot N.N."/>
        </authorList>
    </citation>
    <scope>NUCLEOTIDE SEQUENCE [LARGE SCALE GENOMIC DNA]</scope>
    <source>
        <strain evidence="3 4">DSM 11443</strain>
    </source>
</reference>
<sequence length="487" mass="49296">MPPRSSLKAIKESEDGGVLVIWALALVIFLGLIGIIFDIGRLATTQAELQSFADSVSLSAAAELDGRADAISRAQTAATTLIRDTQTYGDGGAALGAEDFTLTFYSPGSDGQFSSDAARVTTNPHNARFVTTRVNPRRVAPGLGAAFAALSGTRENSGETSAQATAGFSLEACNVAPVAVCLPTIDFDAATSIGQTLELQATVGIGQLLPGQLSAVNSLTNALDGLSICAGLLGGSLEACLIASREPETACTGRGGLELSADISGSGVLDAINTRFDQFGGVAAGLQNNPAFSGAPNVLTGITNRLGQCNFLPGLLNGLLGGGSGAGGDLGLPADDCVSSGACGIQGDGTWEAGRTAYINAHYKGTDPHPSARTRFAFYQAEIAASAQVTGIPVIGNLLGGFTGQMCAPQPNKDPTRRLMVVAGIDCLSANVDAAVSVPPVQQFFEVFALGPVSGGKLSVEITACLGGGCGGGNLDTEVKDIVRLVE</sequence>
<name>A0A1I1Y016_9RHOB</name>
<dbReference type="AlphaFoldDB" id="A0A1I1Y016"/>
<gene>
    <name evidence="3" type="ORF">SAMN04488523_10533</name>
</gene>
<protein>
    <submittedName>
        <fullName evidence="3">Putative Flp pilus-assembly TadE/G-like</fullName>
    </submittedName>
</protein>
<keyword evidence="1" id="KW-0472">Membrane</keyword>
<evidence type="ECO:0000259" key="2">
    <source>
        <dbReference type="Pfam" id="PF13400"/>
    </source>
</evidence>
<feature type="transmembrane region" description="Helical" evidence="1">
    <location>
        <begin position="20"/>
        <end position="40"/>
    </location>
</feature>
<organism evidence="3 4">
    <name type="scientific">Sulfitobacter brevis</name>
    <dbReference type="NCBI Taxonomy" id="74348"/>
    <lineage>
        <taxon>Bacteria</taxon>
        <taxon>Pseudomonadati</taxon>
        <taxon>Pseudomonadota</taxon>
        <taxon>Alphaproteobacteria</taxon>
        <taxon>Rhodobacterales</taxon>
        <taxon>Roseobacteraceae</taxon>
        <taxon>Sulfitobacter</taxon>
    </lineage>
</organism>
<keyword evidence="1" id="KW-0812">Transmembrane</keyword>
<keyword evidence="1" id="KW-1133">Transmembrane helix</keyword>
<dbReference type="STRING" id="74348.SAMN04488523_10533"/>
<evidence type="ECO:0000256" key="1">
    <source>
        <dbReference type="SAM" id="Phobius"/>
    </source>
</evidence>
<dbReference type="OrthoDB" id="8014659at2"/>
<dbReference type="InterPro" id="IPR028087">
    <property type="entry name" value="Tad_N"/>
</dbReference>
<evidence type="ECO:0000313" key="4">
    <source>
        <dbReference type="Proteomes" id="UP000198977"/>
    </source>
</evidence>
<evidence type="ECO:0000313" key="3">
    <source>
        <dbReference type="EMBL" id="SFE11100.1"/>
    </source>
</evidence>
<accession>A0A1I1Y016</accession>